<evidence type="ECO:0000256" key="2">
    <source>
        <dbReference type="ARBA" id="ARBA00022694"/>
    </source>
</evidence>
<proteinExistence type="inferred from homology"/>
<evidence type="ECO:0000256" key="4">
    <source>
        <dbReference type="ARBA" id="ARBA00022837"/>
    </source>
</evidence>
<dbReference type="Pfam" id="PF01951">
    <property type="entry name" value="Archease"/>
    <property type="match status" value="1"/>
</dbReference>
<dbReference type="Gene3D" id="3.55.10.10">
    <property type="entry name" value="Archease domain"/>
    <property type="match status" value="1"/>
</dbReference>
<dbReference type="EMBL" id="JBHRSK010000004">
    <property type="protein sequence ID" value="MFC2968236.1"/>
    <property type="molecule type" value="Genomic_DNA"/>
</dbReference>
<dbReference type="Proteomes" id="UP001595443">
    <property type="component" value="Unassembled WGS sequence"/>
</dbReference>
<evidence type="ECO:0000259" key="5">
    <source>
        <dbReference type="Pfam" id="PF01951"/>
    </source>
</evidence>
<evidence type="ECO:0000313" key="6">
    <source>
        <dbReference type="EMBL" id="MFC2968236.1"/>
    </source>
</evidence>
<dbReference type="InterPro" id="IPR023572">
    <property type="entry name" value="Archease_dom"/>
</dbReference>
<reference evidence="7" key="1">
    <citation type="journal article" date="2019" name="Int. J. Syst. Evol. Microbiol.">
        <title>The Global Catalogue of Microorganisms (GCM) 10K type strain sequencing project: providing services to taxonomists for standard genome sequencing and annotation.</title>
        <authorList>
            <consortium name="The Broad Institute Genomics Platform"/>
            <consortium name="The Broad Institute Genome Sequencing Center for Infectious Disease"/>
            <person name="Wu L."/>
            <person name="Ma J."/>
        </authorList>
    </citation>
    <scope>NUCLEOTIDE SEQUENCE [LARGE SCALE GENOMIC DNA]</scope>
    <source>
        <strain evidence="7">KCTC 62192</strain>
    </source>
</reference>
<evidence type="ECO:0000256" key="3">
    <source>
        <dbReference type="ARBA" id="ARBA00022723"/>
    </source>
</evidence>
<dbReference type="InterPro" id="IPR002804">
    <property type="entry name" value="Archease"/>
</dbReference>
<keyword evidence="7" id="KW-1185">Reference proteome</keyword>
<evidence type="ECO:0000313" key="7">
    <source>
        <dbReference type="Proteomes" id="UP001595443"/>
    </source>
</evidence>
<dbReference type="PANTHER" id="PTHR12682">
    <property type="entry name" value="ARCHEASE"/>
    <property type="match status" value="1"/>
</dbReference>
<keyword evidence="4" id="KW-0106">Calcium</keyword>
<comment type="caution">
    <text evidence="6">The sequence shown here is derived from an EMBL/GenBank/DDBJ whole genome shotgun (WGS) entry which is preliminary data.</text>
</comment>
<dbReference type="PANTHER" id="PTHR12682:SF11">
    <property type="entry name" value="PROTEIN ARCHEASE"/>
    <property type="match status" value="1"/>
</dbReference>
<dbReference type="SUPFAM" id="SSF69819">
    <property type="entry name" value="MTH1598-like"/>
    <property type="match status" value="1"/>
</dbReference>
<protein>
    <submittedName>
        <fullName evidence="6">Archease</fullName>
    </submittedName>
</protein>
<dbReference type="RefSeq" id="WP_377832905.1">
    <property type="nucleotide sequence ID" value="NZ_JBHRSK010000004.1"/>
</dbReference>
<dbReference type="InterPro" id="IPR036820">
    <property type="entry name" value="Archease_dom_sf"/>
</dbReference>
<organism evidence="6 7">
    <name type="scientific">Acidimangrovimonas pyrenivorans</name>
    <dbReference type="NCBI Taxonomy" id="2030798"/>
    <lineage>
        <taxon>Bacteria</taxon>
        <taxon>Pseudomonadati</taxon>
        <taxon>Pseudomonadota</taxon>
        <taxon>Alphaproteobacteria</taxon>
        <taxon>Rhodobacterales</taxon>
        <taxon>Paracoccaceae</taxon>
        <taxon>Acidimangrovimonas</taxon>
    </lineage>
</organism>
<keyword evidence="3" id="KW-0479">Metal-binding</keyword>
<feature type="domain" description="Archease" evidence="5">
    <location>
        <begin position="14"/>
        <end position="144"/>
    </location>
</feature>
<keyword evidence="2" id="KW-0819">tRNA processing</keyword>
<gene>
    <name evidence="6" type="ORF">ACFOES_09035</name>
</gene>
<name>A0ABV7AFT1_9RHOB</name>
<sequence>MSGAQELQDWVLEAHAADIIVCGFGTDVAQAFANAARAMVAAMTPLERIAARETVRVSCQAPDLDMLFYDWLNAVIYEMATRGMLFGDFRVRVEGDGLVADLLGEPVDPARHAPAVEPKGATLSELSVRRRRDGRWAARCVVDV</sequence>
<evidence type="ECO:0000256" key="1">
    <source>
        <dbReference type="ARBA" id="ARBA00007963"/>
    </source>
</evidence>
<comment type="similarity">
    <text evidence="1">Belongs to the archease family.</text>
</comment>
<accession>A0ABV7AFT1</accession>